<evidence type="ECO:0000256" key="2">
    <source>
        <dbReference type="ARBA" id="ARBA00022487"/>
    </source>
</evidence>
<keyword evidence="2" id="KW-0719">Serine esterase</keyword>
<evidence type="ECO:0000313" key="8">
    <source>
        <dbReference type="Proteomes" id="UP000290439"/>
    </source>
</evidence>
<reference evidence="7 8" key="1">
    <citation type="submission" date="2019-02" db="EMBL/GenBank/DDBJ databases">
        <authorList>
            <consortium name="Pathogen Informatics"/>
        </authorList>
    </citation>
    <scope>NUCLEOTIDE SEQUENCE [LARGE SCALE GENOMIC DNA]</scope>
    <source>
        <strain evidence="7 8">3012STDY6756504</strain>
    </source>
</reference>
<keyword evidence="3" id="KW-0378">Hydrolase</keyword>
<dbReference type="Pfam" id="PF01083">
    <property type="entry name" value="Cutinase"/>
    <property type="match status" value="1"/>
</dbReference>
<feature type="signal peptide" evidence="6">
    <location>
        <begin position="1"/>
        <end position="24"/>
    </location>
</feature>
<organism evidence="7 8">
    <name type="scientific">Nocardia cyriacigeorgica</name>
    <dbReference type="NCBI Taxonomy" id="135487"/>
    <lineage>
        <taxon>Bacteria</taxon>
        <taxon>Bacillati</taxon>
        <taxon>Actinomycetota</taxon>
        <taxon>Actinomycetes</taxon>
        <taxon>Mycobacteriales</taxon>
        <taxon>Nocardiaceae</taxon>
        <taxon>Nocardia</taxon>
    </lineage>
</organism>
<keyword evidence="6" id="KW-0732">Signal</keyword>
<name>A0A4U8W090_9NOCA</name>
<dbReference type="AlphaFoldDB" id="A0A4U8W090"/>
<evidence type="ECO:0000256" key="5">
    <source>
        <dbReference type="SAM" id="MobiDB-lite"/>
    </source>
</evidence>
<feature type="chain" id="PRO_5020979148" evidence="6">
    <location>
        <begin position="25"/>
        <end position="562"/>
    </location>
</feature>
<dbReference type="Gene3D" id="3.40.50.1820">
    <property type="entry name" value="alpha/beta hydrolase"/>
    <property type="match status" value="1"/>
</dbReference>
<feature type="compositionally biased region" description="Polar residues" evidence="5">
    <location>
        <begin position="553"/>
        <end position="562"/>
    </location>
</feature>
<protein>
    <submittedName>
        <fullName evidence="7">Cutinase</fullName>
    </submittedName>
</protein>
<dbReference type="SMR" id="A0A4U8W090"/>
<accession>A0A4U8W090</accession>
<feature type="region of interest" description="Disordered" evidence="5">
    <location>
        <begin position="479"/>
        <end position="562"/>
    </location>
</feature>
<evidence type="ECO:0000313" key="7">
    <source>
        <dbReference type="EMBL" id="VFA98495.1"/>
    </source>
</evidence>
<dbReference type="InterPro" id="IPR029058">
    <property type="entry name" value="AB_hydrolase_fold"/>
</dbReference>
<feature type="compositionally biased region" description="Polar residues" evidence="5">
    <location>
        <begin position="511"/>
        <end position="520"/>
    </location>
</feature>
<gene>
    <name evidence="7" type="ORF">NCTC10797_02262</name>
</gene>
<sequence length="562" mass="56217">MAGCTTRFSGLLVAVTVAVSTATAATVTGGTAAAQAPNVAGPSTNLPIDSCPALYALGIQGTGQSSPDAAPTTDTGMLSTVFMPMMAEAPDEGLVERAYVPYESGFGGATGGGVVPYSESVAGGLSRLRSMASSVAERCPNTRFGIVGYSQGAHVASIFAQEVGQGTGVLPPEKVAAVALFADPTRNPGAPLFPGAPGKATPDAAPGTDGEELARIVALPQAPASGGGIGPERDKAENFGALTGRVASFCAAGDLACDAPEGAPILKAVANIAGQAKLSGGDPIASLVSVAQALAYTSIKTATKVVNEDIQGNSLASLSISPKKSISQRLADAADPRTPLDIPAALRALLKVGMIGLNAVVTVVRTVLNPAALADLATAGLSNPPAALLALGTKLVGAIPQLIPPTTGVRLVNQAFDAVVQNITDNKELLNTTTWVRYWDTVQRHGAYGTATVSADGDAPTKFVADWFAAVARDLAGAFGSDTAPQPGSETAQDAPRAPAPGFAEPGPGASTSPDQSGTGQFPFGTGVDGASFGGAAADRTIEPIATTERPDTPTTYPFSTN</sequence>
<dbReference type="EMBL" id="LR215973">
    <property type="protein sequence ID" value="VFA98495.1"/>
    <property type="molecule type" value="Genomic_DNA"/>
</dbReference>
<dbReference type="PANTHER" id="PTHR33630:SF9">
    <property type="entry name" value="CUTINASE 4"/>
    <property type="match status" value="1"/>
</dbReference>
<evidence type="ECO:0000256" key="1">
    <source>
        <dbReference type="ARBA" id="ARBA00007534"/>
    </source>
</evidence>
<dbReference type="InterPro" id="IPR000675">
    <property type="entry name" value="Cutinase/axe"/>
</dbReference>
<comment type="similarity">
    <text evidence="1">Belongs to the cutinase family.</text>
</comment>
<dbReference type="SMART" id="SM01110">
    <property type="entry name" value="Cutinase"/>
    <property type="match status" value="1"/>
</dbReference>
<keyword evidence="4" id="KW-1015">Disulfide bond</keyword>
<evidence type="ECO:0000256" key="3">
    <source>
        <dbReference type="ARBA" id="ARBA00022801"/>
    </source>
</evidence>
<dbReference type="PANTHER" id="PTHR33630">
    <property type="entry name" value="CUTINASE RV1984C-RELATED-RELATED"/>
    <property type="match status" value="1"/>
</dbReference>
<feature type="compositionally biased region" description="Low complexity" evidence="5">
    <location>
        <begin position="495"/>
        <end position="510"/>
    </location>
</feature>
<evidence type="ECO:0000256" key="4">
    <source>
        <dbReference type="ARBA" id="ARBA00023157"/>
    </source>
</evidence>
<dbReference type="SUPFAM" id="SSF53474">
    <property type="entry name" value="alpha/beta-Hydrolases"/>
    <property type="match status" value="1"/>
</dbReference>
<feature type="compositionally biased region" description="Polar residues" evidence="5">
    <location>
        <begin position="483"/>
        <end position="492"/>
    </location>
</feature>
<dbReference type="GO" id="GO:0052689">
    <property type="term" value="F:carboxylic ester hydrolase activity"/>
    <property type="evidence" value="ECO:0007669"/>
    <property type="project" value="UniProtKB-KW"/>
</dbReference>
<evidence type="ECO:0000256" key="6">
    <source>
        <dbReference type="SAM" id="SignalP"/>
    </source>
</evidence>
<proteinExistence type="inferred from homology"/>
<dbReference type="Proteomes" id="UP000290439">
    <property type="component" value="Chromosome"/>
</dbReference>